<evidence type="ECO:0000256" key="6">
    <source>
        <dbReference type="ARBA" id="ARBA00022918"/>
    </source>
</evidence>
<dbReference type="SUPFAM" id="SSF53098">
    <property type="entry name" value="Ribonuclease H-like"/>
    <property type="match status" value="1"/>
</dbReference>
<keyword evidence="10" id="KW-1185">Reference proteome</keyword>
<organism evidence="9 10">
    <name type="scientific">Rubus argutus</name>
    <name type="common">Southern blackberry</name>
    <dbReference type="NCBI Taxonomy" id="59490"/>
    <lineage>
        <taxon>Eukaryota</taxon>
        <taxon>Viridiplantae</taxon>
        <taxon>Streptophyta</taxon>
        <taxon>Embryophyta</taxon>
        <taxon>Tracheophyta</taxon>
        <taxon>Spermatophyta</taxon>
        <taxon>Magnoliopsida</taxon>
        <taxon>eudicotyledons</taxon>
        <taxon>Gunneridae</taxon>
        <taxon>Pentapetalae</taxon>
        <taxon>rosids</taxon>
        <taxon>fabids</taxon>
        <taxon>Rosales</taxon>
        <taxon>Rosaceae</taxon>
        <taxon>Rosoideae</taxon>
        <taxon>Rosoideae incertae sedis</taxon>
        <taxon>Rubus</taxon>
    </lineage>
</organism>
<dbReference type="Gene3D" id="1.10.340.70">
    <property type="match status" value="2"/>
</dbReference>
<keyword evidence="1" id="KW-0808">Transferase</keyword>
<keyword evidence="6" id="KW-0695">RNA-directed DNA polymerase</keyword>
<evidence type="ECO:0000259" key="7">
    <source>
        <dbReference type="Pfam" id="PF13456"/>
    </source>
</evidence>
<keyword evidence="4" id="KW-0255">Endonuclease</keyword>
<feature type="domain" description="Reverse transcriptase RNase H-like" evidence="8">
    <location>
        <begin position="2"/>
        <end position="73"/>
    </location>
</feature>
<keyword evidence="2" id="KW-0548">Nucleotidyltransferase</keyword>
<accession>A0AAW1VTT1</accession>
<evidence type="ECO:0000256" key="4">
    <source>
        <dbReference type="ARBA" id="ARBA00022759"/>
    </source>
</evidence>
<keyword evidence="3" id="KW-0540">Nuclease</keyword>
<evidence type="ECO:0000259" key="8">
    <source>
        <dbReference type="Pfam" id="PF17917"/>
    </source>
</evidence>
<evidence type="ECO:0008006" key="11">
    <source>
        <dbReference type="Google" id="ProtNLM"/>
    </source>
</evidence>
<evidence type="ECO:0000256" key="1">
    <source>
        <dbReference type="ARBA" id="ARBA00022679"/>
    </source>
</evidence>
<dbReference type="Pfam" id="PF17917">
    <property type="entry name" value="RT_RNaseH"/>
    <property type="match status" value="1"/>
</dbReference>
<keyword evidence="5" id="KW-0378">Hydrolase</keyword>
<proteinExistence type="predicted"/>
<dbReference type="AlphaFoldDB" id="A0AAW1VTT1"/>
<reference evidence="9 10" key="1">
    <citation type="journal article" date="2023" name="G3 (Bethesda)">
        <title>A chromosome-length genome assembly and annotation of blackberry (Rubus argutus, cv. 'Hillquist').</title>
        <authorList>
            <person name="Bruna T."/>
            <person name="Aryal R."/>
            <person name="Dudchenko O."/>
            <person name="Sargent D.J."/>
            <person name="Mead D."/>
            <person name="Buti M."/>
            <person name="Cavallini A."/>
            <person name="Hytonen T."/>
            <person name="Andres J."/>
            <person name="Pham M."/>
            <person name="Weisz D."/>
            <person name="Mascagni F."/>
            <person name="Usai G."/>
            <person name="Natali L."/>
            <person name="Bassil N."/>
            <person name="Fernandez G.E."/>
            <person name="Lomsadze A."/>
            <person name="Armour M."/>
            <person name="Olukolu B."/>
            <person name="Poorten T."/>
            <person name="Britton C."/>
            <person name="Davik J."/>
            <person name="Ashrafi H."/>
            <person name="Aiden E.L."/>
            <person name="Borodovsky M."/>
            <person name="Worthington M."/>
        </authorList>
    </citation>
    <scope>NUCLEOTIDE SEQUENCE [LARGE SCALE GENOMIC DNA]</scope>
    <source>
        <strain evidence="9">PI 553951</strain>
    </source>
</reference>
<dbReference type="GO" id="GO:0004523">
    <property type="term" value="F:RNA-DNA hybrid ribonuclease activity"/>
    <property type="evidence" value="ECO:0007669"/>
    <property type="project" value="InterPro"/>
</dbReference>
<dbReference type="PANTHER" id="PTHR48475:SF1">
    <property type="entry name" value="RNASE H TYPE-1 DOMAIN-CONTAINING PROTEIN"/>
    <property type="match status" value="1"/>
</dbReference>
<dbReference type="PANTHER" id="PTHR48475">
    <property type="entry name" value="RIBONUCLEASE H"/>
    <property type="match status" value="1"/>
</dbReference>
<evidence type="ECO:0000256" key="5">
    <source>
        <dbReference type="ARBA" id="ARBA00022801"/>
    </source>
</evidence>
<evidence type="ECO:0000256" key="3">
    <source>
        <dbReference type="ARBA" id="ARBA00022722"/>
    </source>
</evidence>
<evidence type="ECO:0000256" key="2">
    <source>
        <dbReference type="ARBA" id="ARBA00022695"/>
    </source>
</evidence>
<dbReference type="InterPro" id="IPR043502">
    <property type="entry name" value="DNA/RNA_pol_sf"/>
</dbReference>
<dbReference type="GO" id="GO:0003964">
    <property type="term" value="F:RNA-directed DNA polymerase activity"/>
    <property type="evidence" value="ECO:0007669"/>
    <property type="project" value="UniProtKB-KW"/>
</dbReference>
<feature type="domain" description="RNase H type-1" evidence="7">
    <location>
        <begin position="129"/>
        <end position="190"/>
    </location>
</feature>
<dbReference type="InterPro" id="IPR041373">
    <property type="entry name" value="RT_RNaseH"/>
</dbReference>
<comment type="caution">
    <text evidence="9">The sequence shown here is derived from an EMBL/GenBank/DDBJ whole genome shotgun (WGS) entry which is preliminary data.</text>
</comment>
<dbReference type="InterPro" id="IPR002156">
    <property type="entry name" value="RNaseH_domain"/>
</dbReference>
<sequence length="456" mass="51307">MSYVSRLLQGAEARSPEAERLCLALVYTAQKLRHYFLAHKLHLMVKIDLVRYLLTKPVLSGRLARWLLQLSEFDITCITPRAIKGQALIDMLALFPEGDTVPTLSKEVLGELPEESTLVIQEDLWTLHFDGSSTTTGGGAGIVLTSPTGESTALSFKLNFPCTNNMAEYEGLIIGLSTAQEMGVKNIKLQKAVLELLNKSSWSILQASPTDMLTPLATLGSKLSFTDEEPNISVVRRDEPATKTLPTIKQSEKGDWRRLVNDELAKGDIKTSNEYTLLFGELYKRLPGGILSRCIRESEAQKRLQEMHELTCGLDQVVSLYRHLQRKGYYWPEMKKQSAQLQAMCLYCSKELSTEEACTLTISEDWRDLYLAFLIEGTLPANTKDAYRLRNAAKKYFVDGESLYRKGYNGEPLTCLGPAESQQVLQEVHAGECGEHQGKRKLHRPLLNMGYYWPTM</sequence>
<dbReference type="EMBL" id="JBEDUW010000007">
    <property type="protein sequence ID" value="KAK9911758.1"/>
    <property type="molecule type" value="Genomic_DNA"/>
</dbReference>
<gene>
    <name evidence="9" type="ORF">M0R45_035649</name>
</gene>
<dbReference type="SUPFAM" id="SSF56672">
    <property type="entry name" value="DNA/RNA polymerases"/>
    <property type="match status" value="1"/>
</dbReference>
<dbReference type="InterPro" id="IPR036397">
    <property type="entry name" value="RNaseH_sf"/>
</dbReference>
<dbReference type="GO" id="GO:0003676">
    <property type="term" value="F:nucleic acid binding"/>
    <property type="evidence" value="ECO:0007669"/>
    <property type="project" value="InterPro"/>
</dbReference>
<dbReference type="Pfam" id="PF13456">
    <property type="entry name" value="RVT_3"/>
    <property type="match status" value="1"/>
</dbReference>
<dbReference type="InterPro" id="IPR012337">
    <property type="entry name" value="RNaseH-like_sf"/>
</dbReference>
<protein>
    <recommendedName>
        <fullName evidence="11">Reverse transcriptase RNase H-like domain-containing protein</fullName>
    </recommendedName>
</protein>
<evidence type="ECO:0000313" key="9">
    <source>
        <dbReference type="EMBL" id="KAK9911758.1"/>
    </source>
</evidence>
<evidence type="ECO:0000313" key="10">
    <source>
        <dbReference type="Proteomes" id="UP001457282"/>
    </source>
</evidence>
<dbReference type="Gene3D" id="3.30.420.10">
    <property type="entry name" value="Ribonuclease H-like superfamily/Ribonuclease H"/>
    <property type="match status" value="1"/>
</dbReference>
<name>A0AAW1VTT1_RUBAR</name>
<dbReference type="Proteomes" id="UP001457282">
    <property type="component" value="Unassembled WGS sequence"/>
</dbReference>